<proteinExistence type="predicted"/>
<evidence type="ECO:0000256" key="1">
    <source>
        <dbReference type="SAM" id="MobiDB-lite"/>
    </source>
</evidence>
<comment type="caution">
    <text evidence="2">The sequence shown here is derived from an EMBL/GenBank/DDBJ whole genome shotgun (WGS) entry which is preliminary data.</text>
</comment>
<dbReference type="Proteomes" id="UP001501536">
    <property type="component" value="Unassembled WGS sequence"/>
</dbReference>
<feature type="compositionally biased region" description="Low complexity" evidence="1">
    <location>
        <begin position="69"/>
        <end position="91"/>
    </location>
</feature>
<gene>
    <name evidence="2" type="ORF">GCM10022377_02770</name>
</gene>
<dbReference type="EMBL" id="BAABCJ010000001">
    <property type="protein sequence ID" value="GAA3693621.1"/>
    <property type="molecule type" value="Genomic_DNA"/>
</dbReference>
<name>A0ABP7CRJ2_9MICC</name>
<keyword evidence="3" id="KW-1185">Reference proteome</keyword>
<evidence type="ECO:0000313" key="3">
    <source>
        <dbReference type="Proteomes" id="UP001501536"/>
    </source>
</evidence>
<reference evidence="3" key="1">
    <citation type="journal article" date="2019" name="Int. J. Syst. Evol. Microbiol.">
        <title>The Global Catalogue of Microorganisms (GCM) 10K type strain sequencing project: providing services to taxonomists for standard genome sequencing and annotation.</title>
        <authorList>
            <consortium name="The Broad Institute Genomics Platform"/>
            <consortium name="The Broad Institute Genome Sequencing Center for Infectious Disease"/>
            <person name="Wu L."/>
            <person name="Ma J."/>
        </authorList>
    </citation>
    <scope>NUCLEOTIDE SEQUENCE [LARGE SCALE GENOMIC DNA]</scope>
    <source>
        <strain evidence="3">JCM 16961</strain>
    </source>
</reference>
<accession>A0ABP7CRJ2</accession>
<sequence length="120" mass="12297">MTRPENVSTAALPAANTASEMPASWALCCVKTCATNSGRIATRTPKFVQPFANPDTSAARYVGEPSASRTVSAGTGAGVAPAASPSALASAARRRTRASEKWTIAAATTSAPPYRKKGTR</sequence>
<organism evidence="2 3">
    <name type="scientific">Zhihengliuella alba</name>
    <dbReference type="NCBI Taxonomy" id="547018"/>
    <lineage>
        <taxon>Bacteria</taxon>
        <taxon>Bacillati</taxon>
        <taxon>Actinomycetota</taxon>
        <taxon>Actinomycetes</taxon>
        <taxon>Micrococcales</taxon>
        <taxon>Micrococcaceae</taxon>
        <taxon>Zhihengliuella</taxon>
    </lineage>
</organism>
<evidence type="ECO:0000313" key="2">
    <source>
        <dbReference type="EMBL" id="GAA3693621.1"/>
    </source>
</evidence>
<protein>
    <submittedName>
        <fullName evidence="2">Uncharacterized protein</fullName>
    </submittedName>
</protein>
<feature type="region of interest" description="Disordered" evidence="1">
    <location>
        <begin position="68"/>
        <end position="120"/>
    </location>
</feature>